<dbReference type="Pfam" id="PF00105">
    <property type="entry name" value="zf-C4"/>
    <property type="match status" value="1"/>
</dbReference>
<feature type="domain" description="NR LBD" evidence="13">
    <location>
        <begin position="103"/>
        <end position="321"/>
    </location>
</feature>
<dbReference type="InterPro" id="IPR001728">
    <property type="entry name" value="ThyrH_rcpt"/>
</dbReference>
<evidence type="ECO:0000256" key="10">
    <source>
        <dbReference type="ARBA" id="ARBA00023242"/>
    </source>
</evidence>
<dbReference type="GO" id="GO:0008270">
    <property type="term" value="F:zinc ion binding"/>
    <property type="evidence" value="ECO:0007669"/>
    <property type="project" value="UniProtKB-KW"/>
</dbReference>
<evidence type="ECO:0000256" key="4">
    <source>
        <dbReference type="ARBA" id="ARBA00022771"/>
    </source>
</evidence>
<evidence type="ECO:0000256" key="1">
    <source>
        <dbReference type="ARBA" id="ARBA00004123"/>
    </source>
</evidence>
<dbReference type="PRINTS" id="PR00546">
    <property type="entry name" value="THYROIDHORMR"/>
</dbReference>
<dbReference type="SUPFAM" id="SSF48508">
    <property type="entry name" value="Nuclear receptor ligand-binding domain"/>
    <property type="match status" value="1"/>
</dbReference>
<keyword evidence="3" id="KW-0479">Metal-binding</keyword>
<dbReference type="PANTHER" id="PTHR45805:SF10">
    <property type="entry name" value="ECDYSONE-INDUCED PROTEIN 78C"/>
    <property type="match status" value="1"/>
</dbReference>
<dbReference type="EMBL" id="QCYY01003961">
    <property type="protein sequence ID" value="ROT61881.1"/>
    <property type="molecule type" value="Genomic_DNA"/>
</dbReference>
<dbReference type="Pfam" id="PF00104">
    <property type="entry name" value="Hormone_recep"/>
    <property type="match status" value="1"/>
</dbReference>
<dbReference type="PANTHER" id="PTHR45805">
    <property type="entry name" value="NUCLEAR HORMONE RECEPTOR HR3-RELATED"/>
    <property type="match status" value="1"/>
</dbReference>
<gene>
    <name evidence="14" type="ORF">C7M84_020306</name>
</gene>
<sequence>MVGFFRRSIQKQIEYRCLRDGKCLVIRLNRNRCQYCRFKKCLAVGMSRDSVRYGRVPKRSREREGDGRGEGSEMVAREVENKQLAIYDIILTISQAHHANCSYTEEKTRALVRKPIIFNTSEVSSDPEAASSTMDTLEHQKITMWQSFAVFMTPSIQRVVEFAKRVPGFSELSQDDQLILIKVGFFELWLTHISRMISSVDNTLTFSDGSYVTRSQMEMMFDQDFVTTIFNFAMSFNNLNLNDTELALFTGVVLLTAERPGITDTKVIEQAAAGPDYRGPEGAGGQKPRQRDTPVPQRSNEDARATADRSQAPRTPELVPV</sequence>
<evidence type="ECO:0000256" key="9">
    <source>
        <dbReference type="ARBA" id="ARBA00023170"/>
    </source>
</evidence>
<evidence type="ECO:0000256" key="6">
    <source>
        <dbReference type="ARBA" id="ARBA00023015"/>
    </source>
</evidence>
<dbReference type="InterPro" id="IPR001723">
    <property type="entry name" value="Nuclear_hrmn_rcpt"/>
</dbReference>
<keyword evidence="6" id="KW-0805">Transcription regulation</keyword>
<evidence type="ECO:0000256" key="5">
    <source>
        <dbReference type="ARBA" id="ARBA00022833"/>
    </source>
</evidence>
<reference evidence="14 15" key="2">
    <citation type="submission" date="2019-01" db="EMBL/GenBank/DDBJ databases">
        <title>The decoding of complex shrimp genome reveals the adaptation for benthos swimmer, frequently molting mechanism and breeding impact on genome.</title>
        <authorList>
            <person name="Sun Y."/>
            <person name="Gao Y."/>
            <person name="Yu Y."/>
        </authorList>
    </citation>
    <scope>NUCLEOTIDE SEQUENCE [LARGE SCALE GENOMIC DNA]</scope>
    <source>
        <tissue evidence="14">Muscle</tissue>
    </source>
</reference>
<comment type="caution">
    <text evidence="14">The sequence shown here is derived from an EMBL/GenBank/DDBJ whole genome shotgun (WGS) entry which is preliminary data.</text>
</comment>
<name>A0A3R7LQQ5_PENVA</name>
<keyword evidence="8" id="KW-0804">Transcription</keyword>
<dbReference type="GO" id="GO:0004879">
    <property type="term" value="F:nuclear receptor activity"/>
    <property type="evidence" value="ECO:0007669"/>
    <property type="project" value="InterPro"/>
</dbReference>
<dbReference type="Proteomes" id="UP000283509">
    <property type="component" value="Unassembled WGS sequence"/>
</dbReference>
<dbReference type="SMART" id="SM00399">
    <property type="entry name" value="ZnF_C4"/>
    <property type="match status" value="1"/>
</dbReference>
<dbReference type="OrthoDB" id="6081310at2759"/>
<evidence type="ECO:0000256" key="11">
    <source>
        <dbReference type="SAM" id="MobiDB-lite"/>
    </source>
</evidence>
<evidence type="ECO:0000256" key="2">
    <source>
        <dbReference type="ARBA" id="ARBA00008092"/>
    </source>
</evidence>
<dbReference type="AlphaFoldDB" id="A0A3R7LQQ5"/>
<feature type="domain" description="Nuclear receptor" evidence="12">
    <location>
        <begin position="1"/>
        <end position="53"/>
    </location>
</feature>
<evidence type="ECO:0000256" key="7">
    <source>
        <dbReference type="ARBA" id="ARBA00023125"/>
    </source>
</evidence>
<evidence type="ECO:0000256" key="3">
    <source>
        <dbReference type="ARBA" id="ARBA00022723"/>
    </source>
</evidence>
<keyword evidence="9" id="KW-0675">Receptor</keyword>
<dbReference type="InterPro" id="IPR013088">
    <property type="entry name" value="Znf_NHR/GATA"/>
</dbReference>
<evidence type="ECO:0000259" key="13">
    <source>
        <dbReference type="PROSITE" id="PS51843"/>
    </source>
</evidence>
<comment type="similarity">
    <text evidence="2">Belongs to the nuclear hormone receptor family. NR1 subfamily.</text>
</comment>
<dbReference type="GO" id="GO:0043565">
    <property type="term" value="F:sequence-specific DNA binding"/>
    <property type="evidence" value="ECO:0007669"/>
    <property type="project" value="InterPro"/>
</dbReference>
<proteinExistence type="inferred from homology"/>
<evidence type="ECO:0000259" key="12">
    <source>
        <dbReference type="PROSITE" id="PS51030"/>
    </source>
</evidence>
<feature type="region of interest" description="Disordered" evidence="11">
    <location>
        <begin position="270"/>
        <end position="321"/>
    </location>
</feature>
<feature type="compositionally biased region" description="Basic and acidic residues" evidence="11">
    <location>
        <begin position="59"/>
        <end position="74"/>
    </location>
</feature>
<dbReference type="InterPro" id="IPR001628">
    <property type="entry name" value="Znf_hrmn_rcpt"/>
</dbReference>
<dbReference type="InterPro" id="IPR035500">
    <property type="entry name" value="NHR-like_dom_sf"/>
</dbReference>
<evidence type="ECO:0000256" key="8">
    <source>
        <dbReference type="ARBA" id="ARBA00023163"/>
    </source>
</evidence>
<keyword evidence="4" id="KW-0863">Zinc-finger</keyword>
<dbReference type="InterPro" id="IPR000536">
    <property type="entry name" value="Nucl_hrmn_rcpt_lig-bd"/>
</dbReference>
<dbReference type="PROSITE" id="PS51030">
    <property type="entry name" value="NUCLEAR_REC_DBD_2"/>
    <property type="match status" value="1"/>
</dbReference>
<dbReference type="GO" id="GO:0005634">
    <property type="term" value="C:nucleus"/>
    <property type="evidence" value="ECO:0007669"/>
    <property type="project" value="UniProtKB-SubCell"/>
</dbReference>
<dbReference type="STRING" id="6689.A0A3R7LQQ5"/>
<comment type="subcellular location">
    <subcellularLocation>
        <location evidence="1">Nucleus</location>
    </subcellularLocation>
</comment>
<dbReference type="Gene3D" id="1.10.565.10">
    <property type="entry name" value="Retinoid X Receptor"/>
    <property type="match status" value="1"/>
</dbReference>
<evidence type="ECO:0000313" key="14">
    <source>
        <dbReference type="EMBL" id="ROT61881.1"/>
    </source>
</evidence>
<reference evidence="14 15" key="1">
    <citation type="submission" date="2018-04" db="EMBL/GenBank/DDBJ databases">
        <authorList>
            <person name="Zhang X."/>
            <person name="Yuan J."/>
            <person name="Li F."/>
            <person name="Xiang J."/>
        </authorList>
    </citation>
    <scope>NUCLEOTIDE SEQUENCE [LARGE SCALE GENOMIC DNA]</scope>
    <source>
        <tissue evidence="14">Muscle</tissue>
    </source>
</reference>
<accession>A0A3R7LQQ5</accession>
<dbReference type="Gene3D" id="3.30.50.10">
    <property type="entry name" value="Erythroid Transcription Factor GATA-1, subunit A"/>
    <property type="match status" value="1"/>
</dbReference>
<keyword evidence="10" id="KW-0539">Nucleus</keyword>
<keyword evidence="5" id="KW-0862">Zinc</keyword>
<feature type="region of interest" description="Disordered" evidence="11">
    <location>
        <begin position="53"/>
        <end position="74"/>
    </location>
</feature>
<protein>
    <submittedName>
        <fullName evidence="14">Ecdysone-induced protein 78c</fullName>
    </submittedName>
</protein>
<keyword evidence="15" id="KW-1185">Reference proteome</keyword>
<dbReference type="PRINTS" id="PR00398">
    <property type="entry name" value="STRDHORMONER"/>
</dbReference>
<keyword evidence="7" id="KW-0238">DNA-binding</keyword>
<evidence type="ECO:0000313" key="15">
    <source>
        <dbReference type="Proteomes" id="UP000283509"/>
    </source>
</evidence>
<dbReference type="SMART" id="SM00430">
    <property type="entry name" value="HOLI"/>
    <property type="match status" value="1"/>
</dbReference>
<organism evidence="14 15">
    <name type="scientific">Penaeus vannamei</name>
    <name type="common">Whiteleg shrimp</name>
    <name type="synonym">Litopenaeus vannamei</name>
    <dbReference type="NCBI Taxonomy" id="6689"/>
    <lineage>
        <taxon>Eukaryota</taxon>
        <taxon>Metazoa</taxon>
        <taxon>Ecdysozoa</taxon>
        <taxon>Arthropoda</taxon>
        <taxon>Crustacea</taxon>
        <taxon>Multicrustacea</taxon>
        <taxon>Malacostraca</taxon>
        <taxon>Eumalacostraca</taxon>
        <taxon>Eucarida</taxon>
        <taxon>Decapoda</taxon>
        <taxon>Dendrobranchiata</taxon>
        <taxon>Penaeoidea</taxon>
        <taxon>Penaeidae</taxon>
        <taxon>Penaeus</taxon>
    </lineage>
</organism>
<dbReference type="PROSITE" id="PS51843">
    <property type="entry name" value="NR_LBD"/>
    <property type="match status" value="1"/>
</dbReference>